<protein>
    <submittedName>
        <fullName evidence="1">DUF2712 domain-containing protein</fullName>
    </submittedName>
</protein>
<name>A0ABV9M5C9_9ENTE</name>
<dbReference type="EMBL" id="JBHSGT010000043">
    <property type="protein sequence ID" value="MFC4710355.1"/>
    <property type="molecule type" value="Genomic_DNA"/>
</dbReference>
<proteinExistence type="predicted"/>
<organism evidence="1 2">
    <name type="scientific">Enterococcus eurekensis</name>
    <dbReference type="NCBI Taxonomy" id="1159753"/>
    <lineage>
        <taxon>Bacteria</taxon>
        <taxon>Bacillati</taxon>
        <taxon>Bacillota</taxon>
        <taxon>Bacilli</taxon>
        <taxon>Lactobacillales</taxon>
        <taxon>Enterococcaceae</taxon>
        <taxon>Enterococcus</taxon>
    </lineage>
</organism>
<dbReference type="InterPro" id="IPR020208">
    <property type="entry name" value="DUF2712"/>
</dbReference>
<dbReference type="Pfam" id="PF10916">
    <property type="entry name" value="DUF2712"/>
    <property type="match status" value="1"/>
</dbReference>
<dbReference type="RefSeq" id="WP_379965181.1">
    <property type="nucleotide sequence ID" value="NZ_JBHSGT010000043.1"/>
</dbReference>
<evidence type="ECO:0000313" key="1">
    <source>
        <dbReference type="EMBL" id="MFC4710355.1"/>
    </source>
</evidence>
<gene>
    <name evidence="1" type="ORF">ACFO3L_06950</name>
</gene>
<accession>A0ABV9M5C9</accession>
<evidence type="ECO:0000313" key="2">
    <source>
        <dbReference type="Proteomes" id="UP001596026"/>
    </source>
</evidence>
<comment type="caution">
    <text evidence="1">The sequence shown here is derived from an EMBL/GenBank/DDBJ whole genome shotgun (WGS) entry which is preliminary data.</text>
</comment>
<reference evidence="2" key="1">
    <citation type="journal article" date="2019" name="Int. J. Syst. Evol. Microbiol.">
        <title>The Global Catalogue of Microorganisms (GCM) 10K type strain sequencing project: providing services to taxonomists for standard genome sequencing and annotation.</title>
        <authorList>
            <consortium name="The Broad Institute Genomics Platform"/>
            <consortium name="The Broad Institute Genome Sequencing Center for Infectious Disease"/>
            <person name="Wu L."/>
            <person name="Ma J."/>
        </authorList>
    </citation>
    <scope>NUCLEOTIDE SEQUENCE [LARGE SCALE GENOMIC DNA]</scope>
    <source>
        <strain evidence="2">CGMCC 1.19061</strain>
    </source>
</reference>
<sequence length="138" mass="15176">MKKEKVFMIILSILGISTIILNSPIPTVFANNHTDTRFDRYYNGDGSDLPTPIRSKTDASSMYSYNDQSNGSYTVTAYAATASGTMYGSKGWGGAYTLAKGQAKYISNYVYENGYRYGGLFVGPNCSHVKMLWSPDSI</sequence>
<keyword evidence="2" id="KW-1185">Reference proteome</keyword>
<dbReference type="Proteomes" id="UP001596026">
    <property type="component" value="Unassembled WGS sequence"/>
</dbReference>